<keyword evidence="5" id="KW-0408">Iron</keyword>
<sequence length="240" mass="26992">MSFIENARGFLPSSMLDWPGKICTVLFLNGCNFRCPYCHNPDLVNGRKIPNEVSWSRLAFFLSQRRGWIDGVSISGGEPTLNSELSDLCRKIKGISMLVKVDTNGSRPRVIKELLNRGVVDHLSMDVKTSLARYPEVVMRPVDMDSIMESIDTIICSGIEHEFRCTVVPGLVDYQDLESIASMLRGAEALMLQQFRPEKTLLPEYQTLKPYPDELIIEWADKLNAILPTRSRGLAAMARG</sequence>
<dbReference type="PANTHER" id="PTHR30352:SF13">
    <property type="entry name" value="GLYCYL-RADICAL ENZYME ACTIVATING ENZYME YJJW-RELATED"/>
    <property type="match status" value="1"/>
</dbReference>
<dbReference type="EMBL" id="MELK01000004">
    <property type="protein sequence ID" value="OFW60377.1"/>
    <property type="molecule type" value="Genomic_DNA"/>
</dbReference>
<evidence type="ECO:0000256" key="3">
    <source>
        <dbReference type="ARBA" id="ARBA00022691"/>
    </source>
</evidence>
<evidence type="ECO:0000259" key="7">
    <source>
        <dbReference type="PROSITE" id="PS51918"/>
    </source>
</evidence>
<dbReference type="Proteomes" id="UP000177876">
    <property type="component" value="Unassembled WGS sequence"/>
</dbReference>
<dbReference type="PROSITE" id="PS51918">
    <property type="entry name" value="RADICAL_SAM"/>
    <property type="match status" value="1"/>
</dbReference>
<dbReference type="InterPro" id="IPR034457">
    <property type="entry name" value="Organic_radical-activating"/>
</dbReference>
<protein>
    <submittedName>
        <fullName evidence="8">Anaerobic ribonucleoside-triphosphate reductase activating protein</fullName>
    </submittedName>
</protein>
<dbReference type="InterPro" id="IPR012840">
    <property type="entry name" value="NrdG2"/>
</dbReference>
<evidence type="ECO:0000256" key="4">
    <source>
        <dbReference type="ARBA" id="ARBA00022723"/>
    </source>
</evidence>
<reference evidence="8 9" key="1">
    <citation type="journal article" date="2016" name="Nat. Commun.">
        <title>Thousands of microbial genomes shed light on interconnected biogeochemical processes in an aquifer system.</title>
        <authorList>
            <person name="Anantharaman K."/>
            <person name="Brown C.T."/>
            <person name="Hug L.A."/>
            <person name="Sharon I."/>
            <person name="Castelle C.J."/>
            <person name="Probst A.J."/>
            <person name="Thomas B.C."/>
            <person name="Singh A."/>
            <person name="Wilkins M.J."/>
            <person name="Karaoz U."/>
            <person name="Brodie E.L."/>
            <person name="Williams K.H."/>
            <person name="Hubbard S.S."/>
            <person name="Banfield J.F."/>
        </authorList>
    </citation>
    <scope>NUCLEOTIDE SEQUENCE [LARGE SCALE GENOMIC DNA]</scope>
</reference>
<keyword evidence="4" id="KW-0479">Metal-binding</keyword>
<dbReference type="GO" id="GO:0046872">
    <property type="term" value="F:metal ion binding"/>
    <property type="evidence" value="ECO:0007669"/>
    <property type="project" value="UniProtKB-KW"/>
</dbReference>
<dbReference type="PANTHER" id="PTHR30352">
    <property type="entry name" value="PYRUVATE FORMATE-LYASE-ACTIVATING ENZYME"/>
    <property type="match status" value="1"/>
</dbReference>
<dbReference type="InterPro" id="IPR006638">
    <property type="entry name" value="Elp3/MiaA/NifB-like_rSAM"/>
</dbReference>
<dbReference type="InterPro" id="IPR013785">
    <property type="entry name" value="Aldolase_TIM"/>
</dbReference>
<accession>A0A1F2WU71</accession>
<name>A0A1F2WU71_9ACTN</name>
<dbReference type="SMART" id="SM00729">
    <property type="entry name" value="Elp3"/>
    <property type="match status" value="1"/>
</dbReference>
<feature type="domain" description="Radical SAM core" evidence="7">
    <location>
        <begin position="17"/>
        <end position="235"/>
    </location>
</feature>
<evidence type="ECO:0000256" key="1">
    <source>
        <dbReference type="ARBA" id="ARBA00001966"/>
    </source>
</evidence>
<dbReference type="NCBIfam" id="TIGR02495">
    <property type="entry name" value="NrdG2"/>
    <property type="match status" value="1"/>
</dbReference>
<organism evidence="8 9">
    <name type="scientific">Candidatus Solincola sediminis</name>
    <dbReference type="NCBI Taxonomy" id="1797199"/>
    <lineage>
        <taxon>Bacteria</taxon>
        <taxon>Bacillati</taxon>
        <taxon>Actinomycetota</taxon>
        <taxon>Candidatus Geothermincolia</taxon>
        <taxon>Candidatus Geothermincolales</taxon>
        <taxon>Candidatus Geothermincolaceae</taxon>
        <taxon>Candidatus Solincola</taxon>
    </lineage>
</organism>
<evidence type="ECO:0000313" key="9">
    <source>
        <dbReference type="Proteomes" id="UP000177876"/>
    </source>
</evidence>
<dbReference type="InterPro" id="IPR058240">
    <property type="entry name" value="rSAM_sf"/>
</dbReference>
<dbReference type="GO" id="GO:0051539">
    <property type="term" value="F:4 iron, 4 sulfur cluster binding"/>
    <property type="evidence" value="ECO:0007669"/>
    <property type="project" value="UniProtKB-KW"/>
</dbReference>
<comment type="cofactor">
    <cofactor evidence="1">
        <name>[4Fe-4S] cluster</name>
        <dbReference type="ChEBI" id="CHEBI:49883"/>
    </cofactor>
</comment>
<dbReference type="GO" id="GO:0003824">
    <property type="term" value="F:catalytic activity"/>
    <property type="evidence" value="ECO:0007669"/>
    <property type="project" value="InterPro"/>
</dbReference>
<gene>
    <name evidence="8" type="ORF">A2Y75_08450</name>
</gene>
<dbReference type="SFLD" id="SFLDS00029">
    <property type="entry name" value="Radical_SAM"/>
    <property type="match status" value="1"/>
</dbReference>
<keyword evidence="6" id="KW-0411">Iron-sulfur</keyword>
<evidence type="ECO:0000256" key="2">
    <source>
        <dbReference type="ARBA" id="ARBA00022485"/>
    </source>
</evidence>
<dbReference type="InterPro" id="IPR007197">
    <property type="entry name" value="rSAM"/>
</dbReference>
<evidence type="ECO:0000256" key="6">
    <source>
        <dbReference type="ARBA" id="ARBA00023014"/>
    </source>
</evidence>
<dbReference type="Gene3D" id="3.20.20.70">
    <property type="entry name" value="Aldolase class I"/>
    <property type="match status" value="1"/>
</dbReference>
<keyword evidence="3" id="KW-0949">S-adenosyl-L-methionine</keyword>
<dbReference type="SFLD" id="SFLDG01094">
    <property type="entry name" value="Uncharacterised_Radical_SAM_Su"/>
    <property type="match status" value="1"/>
</dbReference>
<keyword evidence="2" id="KW-0004">4Fe-4S</keyword>
<dbReference type="AlphaFoldDB" id="A0A1F2WU71"/>
<dbReference type="STRING" id="1797197.A2Y75_08450"/>
<evidence type="ECO:0000313" key="8">
    <source>
        <dbReference type="EMBL" id="OFW60377.1"/>
    </source>
</evidence>
<dbReference type="Pfam" id="PF04055">
    <property type="entry name" value="Radical_SAM"/>
    <property type="match status" value="1"/>
</dbReference>
<proteinExistence type="predicted"/>
<comment type="caution">
    <text evidence="8">The sequence shown here is derived from an EMBL/GenBank/DDBJ whole genome shotgun (WGS) entry which is preliminary data.</text>
</comment>
<evidence type="ECO:0000256" key="5">
    <source>
        <dbReference type="ARBA" id="ARBA00023004"/>
    </source>
</evidence>
<dbReference type="CDD" id="cd01335">
    <property type="entry name" value="Radical_SAM"/>
    <property type="match status" value="1"/>
</dbReference>
<dbReference type="SUPFAM" id="SSF102114">
    <property type="entry name" value="Radical SAM enzymes"/>
    <property type="match status" value="1"/>
</dbReference>